<dbReference type="Proteomes" id="UP000035579">
    <property type="component" value="Chromosome"/>
</dbReference>
<gene>
    <name evidence="1" type="ORF">AA314_02859</name>
</gene>
<proteinExistence type="predicted"/>
<reference evidence="1 2" key="1">
    <citation type="submission" date="2015-05" db="EMBL/GenBank/DDBJ databases">
        <title>Genome assembly of Archangium gephyra DSM 2261.</title>
        <authorList>
            <person name="Sharma G."/>
            <person name="Subramanian S."/>
        </authorList>
    </citation>
    <scope>NUCLEOTIDE SEQUENCE [LARGE SCALE GENOMIC DNA]</scope>
    <source>
        <strain evidence="1 2">DSM 2261</strain>
    </source>
</reference>
<organism evidence="1 2">
    <name type="scientific">Archangium gephyra</name>
    <dbReference type="NCBI Taxonomy" id="48"/>
    <lineage>
        <taxon>Bacteria</taxon>
        <taxon>Pseudomonadati</taxon>
        <taxon>Myxococcota</taxon>
        <taxon>Myxococcia</taxon>
        <taxon>Myxococcales</taxon>
        <taxon>Cystobacterineae</taxon>
        <taxon>Archangiaceae</taxon>
        <taxon>Archangium</taxon>
    </lineage>
</organism>
<dbReference type="KEGG" id="age:AA314_02859"/>
<accession>A0AAC8Q550</accession>
<evidence type="ECO:0000313" key="1">
    <source>
        <dbReference type="EMBL" id="AKJ01233.1"/>
    </source>
</evidence>
<dbReference type="AlphaFoldDB" id="A0AAC8Q550"/>
<evidence type="ECO:0000313" key="2">
    <source>
        <dbReference type="Proteomes" id="UP000035579"/>
    </source>
</evidence>
<sequence length="50" mass="5277">MACARKGCPEAGGLMPMEKPLGPVALVKLTPMIPGRQLPPGEKLMAPETY</sequence>
<dbReference type="EMBL" id="CP011509">
    <property type="protein sequence ID" value="AKJ01233.1"/>
    <property type="molecule type" value="Genomic_DNA"/>
</dbReference>
<protein>
    <submittedName>
        <fullName evidence="1">Uncharacterized protein</fullName>
    </submittedName>
</protein>
<name>A0AAC8Q550_9BACT</name>